<dbReference type="AlphaFoldDB" id="A0A9J6A8P8"/>
<dbReference type="Proteomes" id="UP000824120">
    <property type="component" value="Chromosome 2"/>
</dbReference>
<evidence type="ECO:0000313" key="2">
    <source>
        <dbReference type="EMBL" id="KAG5620666.1"/>
    </source>
</evidence>
<reference evidence="2 3" key="1">
    <citation type="submission" date="2020-09" db="EMBL/GenBank/DDBJ databases">
        <title>De no assembly of potato wild relative species, Solanum commersonii.</title>
        <authorList>
            <person name="Cho K."/>
        </authorList>
    </citation>
    <scope>NUCLEOTIDE SEQUENCE [LARGE SCALE GENOMIC DNA]</scope>
    <source>
        <strain evidence="2">LZ3.2</strain>
        <tissue evidence="2">Leaf</tissue>
    </source>
</reference>
<organism evidence="2 3">
    <name type="scientific">Solanum commersonii</name>
    <name type="common">Commerson's wild potato</name>
    <name type="synonym">Commerson's nightshade</name>
    <dbReference type="NCBI Taxonomy" id="4109"/>
    <lineage>
        <taxon>Eukaryota</taxon>
        <taxon>Viridiplantae</taxon>
        <taxon>Streptophyta</taxon>
        <taxon>Embryophyta</taxon>
        <taxon>Tracheophyta</taxon>
        <taxon>Spermatophyta</taxon>
        <taxon>Magnoliopsida</taxon>
        <taxon>eudicotyledons</taxon>
        <taxon>Gunneridae</taxon>
        <taxon>Pentapetalae</taxon>
        <taxon>asterids</taxon>
        <taxon>lamiids</taxon>
        <taxon>Solanales</taxon>
        <taxon>Solanaceae</taxon>
        <taxon>Solanoideae</taxon>
        <taxon>Solaneae</taxon>
        <taxon>Solanum</taxon>
    </lineage>
</organism>
<evidence type="ECO:0000313" key="3">
    <source>
        <dbReference type="Proteomes" id="UP000824120"/>
    </source>
</evidence>
<accession>A0A9J6A8P8</accession>
<sequence length="225" mass="25394">MGMQDHALSFSVTVDEREVVIVVRNPTFIAQLYRFPSLLPCAHLGDAITQPLGPAGPKIVITPWNNFVVAPEVSPINPPIIHASTLETTPLENSPPYGFNFPGTSSYSSPTPENLVQNIEVDQSLAELEEALVLLRETRTKIVILKDTIVMLFRERFVKKMHTHLSPESTKKLARYKIVMHPGDRKLHSNNEPNDKDWKLAESSSNDENKPTQPQQLHELHYMEL</sequence>
<evidence type="ECO:0000256" key="1">
    <source>
        <dbReference type="SAM" id="MobiDB-lite"/>
    </source>
</evidence>
<feature type="compositionally biased region" description="Polar residues" evidence="1">
    <location>
        <begin position="202"/>
        <end position="215"/>
    </location>
</feature>
<dbReference type="EMBL" id="JACXVP010000002">
    <property type="protein sequence ID" value="KAG5620666.1"/>
    <property type="molecule type" value="Genomic_DNA"/>
</dbReference>
<proteinExistence type="predicted"/>
<feature type="region of interest" description="Disordered" evidence="1">
    <location>
        <begin position="184"/>
        <end position="215"/>
    </location>
</feature>
<comment type="caution">
    <text evidence="2">The sequence shown here is derived from an EMBL/GenBank/DDBJ whole genome shotgun (WGS) entry which is preliminary data.</text>
</comment>
<name>A0A9J6A8P8_SOLCO</name>
<feature type="compositionally biased region" description="Basic and acidic residues" evidence="1">
    <location>
        <begin position="184"/>
        <end position="200"/>
    </location>
</feature>
<gene>
    <name evidence="2" type="ORF">H5410_005884</name>
</gene>
<protein>
    <submittedName>
        <fullName evidence="2">Uncharacterized protein</fullName>
    </submittedName>
</protein>
<keyword evidence="3" id="KW-1185">Reference proteome</keyword>